<gene>
    <name evidence="1" type="ORF">ES815_21935</name>
</gene>
<accession>A0AAP9DDK3</accession>
<dbReference type="EMBL" id="CP035382">
    <property type="protein sequence ID" value="QDK20826.1"/>
    <property type="molecule type" value="Genomic_DNA"/>
</dbReference>
<protein>
    <submittedName>
        <fullName evidence="1">MoaD/ThiS family protein</fullName>
    </submittedName>
</protein>
<dbReference type="RefSeq" id="WP_142489694.1">
    <property type="nucleotide sequence ID" value="NZ_CP035382.1"/>
</dbReference>
<proteinExistence type="predicted"/>
<dbReference type="Proteomes" id="UP000317812">
    <property type="component" value="Chromosome"/>
</dbReference>
<evidence type="ECO:0000313" key="2">
    <source>
        <dbReference type="Proteomes" id="UP000317812"/>
    </source>
</evidence>
<sequence>MATFDIQRLPGAPKQRGSLEPGQHMVDWLDGQKLHNCVLLRLNGKELGDDFDLGYRFRVGDHLSVFDQPQNMGGLKDLIKLSAPWEALNPIKLTKKSLAALQKTLVGDIKKTPSVATGESPNNDLTGQTNVARLYKGRPNIYGQVRSYPDLIQESLFEFIDNKKYITEFMEIGYGRYNVSSVRYSESSLSAMAGASYQIYQPGDVIGTINEGYAFDDVDGQELPGLNEDSGVIKQQATVNSIVQGTYAGGQISVKIERNPDFDYFYDAVKPLYVTFILNVTYPAASGNVTKNITVTGTLIDSTMMDDGALVDPVQFYTFVFADLGGADIAQTPATATINNTYFQLTEYEGTVVGPFFAAVESSWLWFHLSGNLGGGKSGPVTIKWWAVDDDNDIIPGTEQSLDVDVKNTSGSQDYVYYTFKAQPAAGKTRYAFSLQRTNNSSDSSTLYILAAHSINIRTNVTYPDDTLVKVTVQETENASGIKDRKYNLLANRLMISYNRTTGLVDTTLRASRSFADAVLHEWVMVAKQDVSRLDLPTLYAIADSLPDAQLGYFDYTFSDSKQSLGERIQVICNAARVDINWIGDVLTFWRDEKAIVPAAVFGRSNMFWDGFKMGYSMSLPNGYDGITLDYVEPRTNKKAYIYLEVGTSGIHEVTAPTENAMTVSLSGCRNVTQARNRAWLEANRLVQSRLSQTVKVFETTQVVRGAVVQCPDMYDNDQQTGYLKGRAGDVFETSERLNFTGDMWVVMTDSLGNFHGRYRAYPIAGNPKAFTAAAEVFDLNIYDGRTVQTPSRYFLASSEELNSTLWRVESSKPNGDDTQTLSLVEYSDDIYLND</sequence>
<organism evidence="1 2">
    <name type="scientific">Leclercia adecarboxylata</name>
    <dbReference type="NCBI Taxonomy" id="83655"/>
    <lineage>
        <taxon>Bacteria</taxon>
        <taxon>Pseudomonadati</taxon>
        <taxon>Pseudomonadota</taxon>
        <taxon>Gammaproteobacteria</taxon>
        <taxon>Enterobacterales</taxon>
        <taxon>Enterobacteriaceae</taxon>
        <taxon>Leclercia</taxon>
    </lineage>
</organism>
<dbReference type="AlphaFoldDB" id="A0AAP9DDK3"/>
<dbReference type="NCBIfam" id="NF040662">
    <property type="entry name" value="attach_TipJ_rel"/>
    <property type="match status" value="1"/>
</dbReference>
<reference evidence="1 2" key="1">
    <citation type="submission" date="2019-01" db="EMBL/GenBank/DDBJ databases">
        <title>Florfenicol resistance in Enterobacteriaceae and whole-genome sequence analysis of florfenicol-resistant Leclercia adecarboxylata strain R25.</title>
        <authorList>
            <person name="Bao Q."/>
            <person name="Ying Y."/>
        </authorList>
    </citation>
    <scope>NUCLEOTIDE SEQUENCE [LARGE SCALE GENOMIC DNA]</scope>
    <source>
        <strain evidence="1 2">R25</strain>
    </source>
</reference>
<evidence type="ECO:0000313" key="1">
    <source>
        <dbReference type="EMBL" id="QDK20826.1"/>
    </source>
</evidence>
<name>A0AAP9DDK3_9ENTR</name>